<keyword evidence="6" id="KW-0804">Transcription</keyword>
<dbReference type="HOGENOM" id="CLU_000445_30_4_9"/>
<feature type="DNA-binding region" description="OmpR/PhoB-type" evidence="9">
    <location>
        <begin position="131"/>
        <end position="230"/>
    </location>
</feature>
<evidence type="ECO:0000256" key="8">
    <source>
        <dbReference type="PROSITE-ProRule" id="PRU00169"/>
    </source>
</evidence>
<accession>N1ZXB9</accession>
<dbReference type="PROSITE" id="PS51755">
    <property type="entry name" value="OMPR_PHOB"/>
    <property type="match status" value="1"/>
</dbReference>
<evidence type="ECO:0000313" key="12">
    <source>
        <dbReference type="EMBL" id="EMZ16959.1"/>
    </source>
</evidence>
<dbReference type="PATRIC" id="fig|1235802.3.peg.6472"/>
<dbReference type="EMBL" id="AQFT01000220">
    <property type="protein sequence ID" value="EMZ16959.1"/>
    <property type="molecule type" value="Genomic_DNA"/>
</dbReference>
<dbReference type="SMART" id="SM00448">
    <property type="entry name" value="REC"/>
    <property type="match status" value="1"/>
</dbReference>
<dbReference type="InterPro" id="IPR016032">
    <property type="entry name" value="Sig_transdc_resp-reg_C-effctor"/>
</dbReference>
<keyword evidence="4" id="KW-0805">Transcription regulation</keyword>
<dbReference type="PANTHER" id="PTHR48111">
    <property type="entry name" value="REGULATOR OF RPOS"/>
    <property type="match status" value="1"/>
</dbReference>
<keyword evidence="3" id="KW-0902">Two-component regulatory system</keyword>
<sequence>MLSIRILVIGDDLMVLQSVKRFMQNDSTDVIYAMSVNEALNLLFHNEYSLVIMCIPLPVNSNDKYLRLVREKHPMPIIVIAPKLEVSEKVILFHAGANACFEQPLNVTLCVAQAHSLIKLYLNAKIADKKENPLVFGTELIINSIYRHIIIDGEPLELTRTEFDLLFYMAKHPNQIFSRQQLYRQVWGDDLGINGENTVRSHIGNLYKKLADVGKNYIQNTRGVGYKFVPPAGKE</sequence>
<dbReference type="Pfam" id="PF00486">
    <property type="entry name" value="Trans_reg_C"/>
    <property type="match status" value="1"/>
</dbReference>
<feature type="domain" description="Response regulatory" evidence="10">
    <location>
        <begin position="5"/>
        <end position="118"/>
    </location>
</feature>
<evidence type="ECO:0000256" key="2">
    <source>
        <dbReference type="ARBA" id="ARBA00022553"/>
    </source>
</evidence>
<feature type="domain" description="OmpR/PhoB-type" evidence="11">
    <location>
        <begin position="131"/>
        <end position="230"/>
    </location>
</feature>
<dbReference type="InterPro" id="IPR011006">
    <property type="entry name" value="CheY-like_superfamily"/>
</dbReference>
<gene>
    <name evidence="12" type="ORF">C823_06124</name>
</gene>
<evidence type="ECO:0000256" key="6">
    <source>
        <dbReference type="ARBA" id="ARBA00023163"/>
    </source>
</evidence>
<evidence type="ECO:0000256" key="4">
    <source>
        <dbReference type="ARBA" id="ARBA00023015"/>
    </source>
</evidence>
<dbReference type="Gene3D" id="3.40.50.2300">
    <property type="match status" value="1"/>
</dbReference>
<evidence type="ECO:0000256" key="5">
    <source>
        <dbReference type="ARBA" id="ARBA00023125"/>
    </source>
</evidence>
<keyword evidence="13" id="KW-1185">Reference proteome</keyword>
<evidence type="ECO:0000256" key="1">
    <source>
        <dbReference type="ARBA" id="ARBA00018672"/>
    </source>
</evidence>
<dbReference type="SUPFAM" id="SSF52172">
    <property type="entry name" value="CheY-like"/>
    <property type="match status" value="1"/>
</dbReference>
<dbReference type="CDD" id="cd00156">
    <property type="entry name" value="REC"/>
    <property type="match status" value="1"/>
</dbReference>
<comment type="caution">
    <text evidence="8">Lacks conserved residue(s) required for the propagation of feature annotation.</text>
</comment>
<dbReference type="GO" id="GO:0006355">
    <property type="term" value="P:regulation of DNA-templated transcription"/>
    <property type="evidence" value="ECO:0007669"/>
    <property type="project" value="InterPro"/>
</dbReference>
<evidence type="ECO:0000256" key="9">
    <source>
        <dbReference type="PROSITE-ProRule" id="PRU01091"/>
    </source>
</evidence>
<dbReference type="SUPFAM" id="SSF46894">
    <property type="entry name" value="C-terminal effector domain of the bipartite response regulators"/>
    <property type="match status" value="1"/>
</dbReference>
<dbReference type="AlphaFoldDB" id="N1ZXB9"/>
<organism evidence="12 13">
    <name type="scientific">Eubacterium plexicaudatum ASF492</name>
    <dbReference type="NCBI Taxonomy" id="1235802"/>
    <lineage>
        <taxon>Bacteria</taxon>
        <taxon>Bacillati</taxon>
        <taxon>Bacillota</taxon>
        <taxon>Clostridia</taxon>
        <taxon>Eubacteriales</taxon>
        <taxon>Eubacteriaceae</taxon>
        <taxon>Eubacterium</taxon>
    </lineage>
</organism>
<name>N1ZXB9_9FIRM</name>
<dbReference type="GO" id="GO:0005829">
    <property type="term" value="C:cytosol"/>
    <property type="evidence" value="ECO:0007669"/>
    <property type="project" value="TreeGrafter"/>
</dbReference>
<dbReference type="Gene3D" id="1.10.10.10">
    <property type="entry name" value="Winged helix-like DNA-binding domain superfamily/Winged helix DNA-binding domain"/>
    <property type="match status" value="1"/>
</dbReference>
<dbReference type="InterPro" id="IPR001789">
    <property type="entry name" value="Sig_transdc_resp-reg_receiver"/>
</dbReference>
<reference evidence="12 13" key="1">
    <citation type="journal article" date="2014" name="Genome Announc.">
        <title>Draft genome sequences of the altered schaedler flora, a defined bacterial community from gnotobiotic mice.</title>
        <authorList>
            <person name="Wannemuehler M.J."/>
            <person name="Overstreet A.M."/>
            <person name="Ward D.V."/>
            <person name="Phillips G.J."/>
        </authorList>
    </citation>
    <scope>NUCLEOTIDE SEQUENCE [LARGE SCALE GENOMIC DNA]</scope>
    <source>
        <strain evidence="12 13">ASF492</strain>
    </source>
</reference>
<keyword evidence="5 9" id="KW-0238">DNA-binding</keyword>
<dbReference type="PANTHER" id="PTHR48111:SF40">
    <property type="entry name" value="PHOSPHATE REGULON TRANSCRIPTIONAL REGULATORY PROTEIN PHOB"/>
    <property type="match status" value="1"/>
</dbReference>
<protein>
    <recommendedName>
        <fullName evidence="1">Stage 0 sporulation protein A homolog</fullName>
    </recommendedName>
</protein>
<evidence type="ECO:0000256" key="3">
    <source>
        <dbReference type="ARBA" id="ARBA00023012"/>
    </source>
</evidence>
<proteinExistence type="predicted"/>
<evidence type="ECO:0000259" key="10">
    <source>
        <dbReference type="PROSITE" id="PS50110"/>
    </source>
</evidence>
<dbReference type="PROSITE" id="PS50110">
    <property type="entry name" value="RESPONSE_REGULATORY"/>
    <property type="match status" value="1"/>
</dbReference>
<dbReference type="Proteomes" id="UP000012589">
    <property type="component" value="Unassembled WGS sequence"/>
</dbReference>
<dbReference type="eggNOG" id="COG0745">
    <property type="taxonomic scope" value="Bacteria"/>
</dbReference>
<dbReference type="InterPro" id="IPR039420">
    <property type="entry name" value="WalR-like"/>
</dbReference>
<dbReference type="InterPro" id="IPR001867">
    <property type="entry name" value="OmpR/PhoB-type_DNA-bd"/>
</dbReference>
<keyword evidence="2" id="KW-0597">Phosphoprotein</keyword>
<dbReference type="OrthoDB" id="2066120at2"/>
<dbReference type="InterPro" id="IPR036388">
    <property type="entry name" value="WH-like_DNA-bd_sf"/>
</dbReference>
<dbReference type="Pfam" id="PF00072">
    <property type="entry name" value="Response_reg"/>
    <property type="match status" value="1"/>
</dbReference>
<dbReference type="GO" id="GO:0032993">
    <property type="term" value="C:protein-DNA complex"/>
    <property type="evidence" value="ECO:0007669"/>
    <property type="project" value="TreeGrafter"/>
</dbReference>
<dbReference type="CDD" id="cd00383">
    <property type="entry name" value="trans_reg_C"/>
    <property type="match status" value="1"/>
</dbReference>
<dbReference type="GO" id="GO:0000156">
    <property type="term" value="F:phosphorelay response regulator activity"/>
    <property type="evidence" value="ECO:0007669"/>
    <property type="project" value="TreeGrafter"/>
</dbReference>
<evidence type="ECO:0000259" key="11">
    <source>
        <dbReference type="PROSITE" id="PS51755"/>
    </source>
</evidence>
<dbReference type="GO" id="GO:0000976">
    <property type="term" value="F:transcription cis-regulatory region binding"/>
    <property type="evidence" value="ECO:0007669"/>
    <property type="project" value="TreeGrafter"/>
</dbReference>
<dbReference type="SMART" id="SM00862">
    <property type="entry name" value="Trans_reg_C"/>
    <property type="match status" value="1"/>
</dbReference>
<evidence type="ECO:0000313" key="13">
    <source>
        <dbReference type="Proteomes" id="UP000012589"/>
    </source>
</evidence>
<comment type="function">
    <text evidence="7">May play the central regulatory role in sporulation. It may be an element of the effector pathway responsible for the activation of sporulation genes in response to nutritional stress. Spo0A may act in concert with spo0H (a sigma factor) to control the expression of some genes that are critical to the sporulation process.</text>
</comment>
<dbReference type="STRING" id="1235802.C823_06124"/>
<comment type="caution">
    <text evidence="12">The sequence shown here is derived from an EMBL/GenBank/DDBJ whole genome shotgun (WGS) entry which is preliminary data.</text>
</comment>
<evidence type="ECO:0000256" key="7">
    <source>
        <dbReference type="ARBA" id="ARBA00024867"/>
    </source>
</evidence>